<dbReference type="AlphaFoldDB" id="R7ZTV4"/>
<proteinExistence type="predicted"/>
<comment type="caution">
    <text evidence="2">The sequence shown here is derived from an EMBL/GenBank/DDBJ whole genome shotgun (WGS) entry which is preliminary data.</text>
</comment>
<organism evidence="2 3">
    <name type="scientific">Lunatimonas lonarensis</name>
    <dbReference type="NCBI Taxonomy" id="1232681"/>
    <lineage>
        <taxon>Bacteria</taxon>
        <taxon>Pseudomonadati</taxon>
        <taxon>Bacteroidota</taxon>
        <taxon>Cytophagia</taxon>
        <taxon>Cytophagales</taxon>
        <taxon>Cyclobacteriaceae</taxon>
    </lineage>
</organism>
<dbReference type="Pfam" id="PF20181">
    <property type="entry name" value="DUF6544"/>
    <property type="match status" value="1"/>
</dbReference>
<evidence type="ECO:0000313" key="2">
    <source>
        <dbReference type="EMBL" id="EON77555.1"/>
    </source>
</evidence>
<dbReference type="InterPro" id="IPR046674">
    <property type="entry name" value="DUF6544"/>
</dbReference>
<keyword evidence="3" id="KW-1185">Reference proteome</keyword>
<accession>R7ZTV4</accession>
<sequence>MKTLFLALVFIHGSIHLLGFVKAFGWKDVKELTISISKPMGVLWLAGMLLFFVFAWLHSTKATYAWVFGIAAVLVSQLLVFMHWQDARFGTFPNAVILLVSIVLAGSYYFQASLSAEIAQLTHRAHRPEPRILTEADIGGLPDPVRRWLSTSGAVGKPFVRVGRVEQHAAMKMQQDQSSWYDARAVQYSTFDPPGFVWSVDLKLNPMLGFVGRDRYMDGKGEMLIKLNALLPVVNERGEKIDEGTLQRYLGEVVWYPSMALSPYITWEPLDENSAKATMNYAGTQGSGVFHFSPSGDFIRFTAWRYRGNEIDASRSEWVLSVDANTEFGGVRVPSEMTATWRLPDGDWTWLKLALTDLRVNGEALK</sequence>
<keyword evidence="1" id="KW-0812">Transmembrane</keyword>
<feature type="transmembrane region" description="Helical" evidence="1">
    <location>
        <begin position="90"/>
        <end position="110"/>
    </location>
</feature>
<evidence type="ECO:0000313" key="3">
    <source>
        <dbReference type="Proteomes" id="UP000013909"/>
    </source>
</evidence>
<gene>
    <name evidence="2" type="ORF">ADIS_1958</name>
</gene>
<evidence type="ECO:0000256" key="1">
    <source>
        <dbReference type="SAM" id="Phobius"/>
    </source>
</evidence>
<dbReference type="STRING" id="1232681.ADIS_1958"/>
<dbReference type="OrthoDB" id="9786534at2"/>
<dbReference type="Proteomes" id="UP000013909">
    <property type="component" value="Unassembled WGS sequence"/>
</dbReference>
<dbReference type="EMBL" id="AQHR01000051">
    <property type="protein sequence ID" value="EON77555.1"/>
    <property type="molecule type" value="Genomic_DNA"/>
</dbReference>
<keyword evidence="1" id="KW-1133">Transmembrane helix</keyword>
<reference evidence="2 3" key="1">
    <citation type="submission" date="2013-02" db="EMBL/GenBank/DDBJ databases">
        <title>A novel strain isolated from Lonar lake, Maharashtra, India.</title>
        <authorList>
            <person name="Singh A."/>
        </authorList>
    </citation>
    <scope>NUCLEOTIDE SEQUENCE [LARGE SCALE GENOMIC DNA]</scope>
    <source>
        <strain evidence="2 3">AK24</strain>
    </source>
</reference>
<feature type="transmembrane region" description="Helical" evidence="1">
    <location>
        <begin position="64"/>
        <end position="84"/>
    </location>
</feature>
<name>R7ZTV4_9BACT</name>
<keyword evidence="1" id="KW-0472">Membrane</keyword>
<feature type="transmembrane region" description="Helical" evidence="1">
    <location>
        <begin position="39"/>
        <end position="57"/>
    </location>
</feature>
<dbReference type="RefSeq" id="WP_010854096.1">
    <property type="nucleotide sequence ID" value="NZ_AQHR01000051.1"/>
</dbReference>
<protein>
    <submittedName>
        <fullName evidence="2">Uncharacterized protein</fullName>
    </submittedName>
</protein>